<dbReference type="RefSeq" id="WP_127087118.1">
    <property type="nucleotide sequence ID" value="NZ_RSCL01000044.1"/>
</dbReference>
<feature type="domain" description="Glycosyltransferase 2-like" evidence="1">
    <location>
        <begin position="5"/>
        <end position="118"/>
    </location>
</feature>
<dbReference type="EMBL" id="RSCL01000044">
    <property type="protein sequence ID" value="RUS95012.1"/>
    <property type="molecule type" value="Genomic_DNA"/>
</dbReference>
<dbReference type="Pfam" id="PF00535">
    <property type="entry name" value="Glycos_transf_2"/>
    <property type="match status" value="1"/>
</dbReference>
<comment type="caution">
    <text evidence="2">The sequence shown here is derived from an EMBL/GenBank/DDBJ whole genome shotgun (WGS) entry which is preliminary data.</text>
</comment>
<dbReference type="GO" id="GO:0016758">
    <property type="term" value="F:hexosyltransferase activity"/>
    <property type="evidence" value="ECO:0007669"/>
    <property type="project" value="UniProtKB-ARBA"/>
</dbReference>
<dbReference type="AlphaFoldDB" id="A0A433UME7"/>
<protein>
    <recommendedName>
        <fullName evidence="1">Glycosyltransferase 2-like domain-containing protein</fullName>
    </recommendedName>
</protein>
<reference evidence="2" key="2">
    <citation type="journal article" date="2019" name="Genome Biol. Evol.">
        <title>Day and night: Metabolic profiles and evolutionary relationships of six axenic non-marine cyanobacteria.</title>
        <authorList>
            <person name="Will S.E."/>
            <person name="Henke P."/>
            <person name="Boedeker C."/>
            <person name="Huang S."/>
            <person name="Brinkmann H."/>
            <person name="Rohde M."/>
            <person name="Jarek M."/>
            <person name="Friedl T."/>
            <person name="Seufert S."/>
            <person name="Schumacher M."/>
            <person name="Overmann J."/>
            <person name="Neumann-Schaal M."/>
            <person name="Petersen J."/>
        </authorList>
    </citation>
    <scope>NUCLEOTIDE SEQUENCE [LARGE SCALE GENOMIC DNA]</scope>
    <source>
        <strain evidence="2">PCC 7102</strain>
    </source>
</reference>
<dbReference type="Proteomes" id="UP000271624">
    <property type="component" value="Unassembled WGS sequence"/>
</dbReference>
<dbReference type="SUPFAM" id="SSF53448">
    <property type="entry name" value="Nucleotide-diphospho-sugar transferases"/>
    <property type="match status" value="1"/>
</dbReference>
<evidence type="ECO:0000313" key="3">
    <source>
        <dbReference type="Proteomes" id="UP000271624"/>
    </source>
</evidence>
<evidence type="ECO:0000313" key="2">
    <source>
        <dbReference type="EMBL" id="RUS95012.1"/>
    </source>
</evidence>
<proteinExistence type="predicted"/>
<dbReference type="PANTHER" id="PTHR22916:SF3">
    <property type="entry name" value="UDP-GLCNAC:BETAGAL BETA-1,3-N-ACETYLGLUCOSAMINYLTRANSFERASE-LIKE PROTEIN 1"/>
    <property type="match status" value="1"/>
</dbReference>
<accession>A0A433UME7</accession>
<dbReference type="InterPro" id="IPR029044">
    <property type="entry name" value="Nucleotide-diphossugar_trans"/>
</dbReference>
<dbReference type="Gene3D" id="3.90.550.10">
    <property type="entry name" value="Spore Coat Polysaccharide Biosynthesis Protein SpsA, Chain A"/>
    <property type="match status" value="1"/>
</dbReference>
<keyword evidence="3" id="KW-1185">Reference proteome</keyword>
<dbReference type="PANTHER" id="PTHR22916">
    <property type="entry name" value="GLYCOSYLTRANSFERASE"/>
    <property type="match status" value="1"/>
</dbReference>
<evidence type="ECO:0000259" key="1">
    <source>
        <dbReference type="Pfam" id="PF00535"/>
    </source>
</evidence>
<dbReference type="CDD" id="cd00761">
    <property type="entry name" value="Glyco_tranf_GTA_type"/>
    <property type="match status" value="1"/>
</dbReference>
<organism evidence="2 3">
    <name type="scientific">Dulcicalothrix desertica PCC 7102</name>
    <dbReference type="NCBI Taxonomy" id="232991"/>
    <lineage>
        <taxon>Bacteria</taxon>
        <taxon>Bacillati</taxon>
        <taxon>Cyanobacteriota</taxon>
        <taxon>Cyanophyceae</taxon>
        <taxon>Nostocales</taxon>
        <taxon>Calotrichaceae</taxon>
        <taxon>Dulcicalothrix</taxon>
    </lineage>
</organism>
<dbReference type="OrthoDB" id="9812327at2"/>
<name>A0A433UME7_9CYAN</name>
<dbReference type="InterPro" id="IPR001173">
    <property type="entry name" value="Glyco_trans_2-like"/>
</dbReference>
<gene>
    <name evidence="2" type="ORF">DSM106972_091720</name>
</gene>
<sequence length="284" mass="32225">MSKISIITSCYNAEKYIAKAIESVIASTFIDWDYVIVDDGSTDNSAEAILDYVKKEPRLRFIQQPNGGVCNGRNNGSKACSPESEYIMFLDGDDCIEPETLEVIVKYLDQNPHVGLIFSDIWLIDSEDRILDLDSFSPLPRFFPSGDGRFKEVPDDIPETPFFSIATGVCREAGTALRKSVYLKTSGWSEWLGQGYEGVDLFIQMALLSDAHFIPKKLYKYRQHETQSHKSLDNTNIDKLIAKWKQAKGLTPEQQAKITQVIDYIPAYQEFLLARDSYYLNSQL</sequence>
<reference evidence="2" key="1">
    <citation type="submission" date="2018-12" db="EMBL/GenBank/DDBJ databases">
        <authorList>
            <person name="Will S."/>
            <person name="Neumann-Schaal M."/>
            <person name="Henke P."/>
        </authorList>
    </citation>
    <scope>NUCLEOTIDE SEQUENCE</scope>
    <source>
        <strain evidence="2">PCC 7102</strain>
    </source>
</reference>